<keyword evidence="4" id="KW-1185">Reference proteome</keyword>
<dbReference type="PANTHER" id="PTHR13774">
    <property type="entry name" value="PHENAZINE BIOSYNTHESIS PROTEIN"/>
    <property type="match status" value="1"/>
</dbReference>
<organism evidence="3 4">
    <name type="scientific">Treponema brennaborense (strain DSM 12168 / CIP 105900 / DD5/3)</name>
    <dbReference type="NCBI Taxonomy" id="906968"/>
    <lineage>
        <taxon>Bacteria</taxon>
        <taxon>Pseudomonadati</taxon>
        <taxon>Spirochaetota</taxon>
        <taxon>Spirochaetia</taxon>
        <taxon>Spirochaetales</taxon>
        <taxon>Treponemataceae</taxon>
        <taxon>Treponema</taxon>
    </lineage>
</organism>
<dbReference type="PANTHER" id="PTHR13774:SF32">
    <property type="entry name" value="ANTISENSE-ENHANCING SEQUENCE 1"/>
    <property type="match status" value="1"/>
</dbReference>
<protein>
    <submittedName>
        <fullName evidence="3">Phenazine biosynthesis protein PhzF family</fullName>
    </submittedName>
</protein>
<proteinExistence type="inferred from homology"/>
<dbReference type="KEGG" id="tbe:Trebr_0059"/>
<gene>
    <name evidence="3" type="ordered locus">Trebr_0059</name>
</gene>
<accession>F4LKQ6</accession>
<dbReference type="OrthoDB" id="9788221at2"/>
<evidence type="ECO:0000313" key="3">
    <source>
        <dbReference type="EMBL" id="AEE15517.1"/>
    </source>
</evidence>
<feature type="active site" evidence="2">
    <location>
        <position position="44"/>
    </location>
</feature>
<dbReference type="eggNOG" id="COG0384">
    <property type="taxonomic scope" value="Bacteria"/>
</dbReference>
<reference evidence="4" key="1">
    <citation type="submission" date="2011-04" db="EMBL/GenBank/DDBJ databases">
        <title>The complete genome of Treponema brennaborense DSM 12168.</title>
        <authorList>
            <person name="Lucas S."/>
            <person name="Han J."/>
            <person name="Lapidus A."/>
            <person name="Bruce D."/>
            <person name="Goodwin L."/>
            <person name="Pitluck S."/>
            <person name="Peters L."/>
            <person name="Kyrpides N."/>
            <person name="Mavromatis K."/>
            <person name="Ivanova N."/>
            <person name="Mikhailova N."/>
            <person name="Pagani I."/>
            <person name="Teshima H."/>
            <person name="Detter J.C."/>
            <person name="Tapia R."/>
            <person name="Han C."/>
            <person name="Land M."/>
            <person name="Hauser L."/>
            <person name="Markowitz V."/>
            <person name="Cheng J.-F."/>
            <person name="Hugenholtz P."/>
            <person name="Woyke T."/>
            <person name="Wu D."/>
            <person name="Gronow S."/>
            <person name="Wellnitz S."/>
            <person name="Brambilla E."/>
            <person name="Klenk H.-P."/>
            <person name="Eisen J.A."/>
        </authorList>
    </citation>
    <scope>NUCLEOTIDE SEQUENCE [LARGE SCALE GENOMIC DNA]</scope>
    <source>
        <strain evidence="4">DSM 12168 / CIP 105900 / DD5/3</strain>
    </source>
</reference>
<dbReference type="PIRSF" id="PIRSF016184">
    <property type="entry name" value="PhzC_PhzF"/>
    <property type="match status" value="1"/>
</dbReference>
<evidence type="ECO:0000313" key="4">
    <source>
        <dbReference type="Proteomes" id="UP000006546"/>
    </source>
</evidence>
<evidence type="ECO:0000256" key="1">
    <source>
        <dbReference type="ARBA" id="ARBA00008270"/>
    </source>
</evidence>
<dbReference type="AlphaFoldDB" id="F4LKQ6"/>
<dbReference type="Gene3D" id="3.10.310.10">
    <property type="entry name" value="Diaminopimelate Epimerase, Chain A, domain 1"/>
    <property type="match status" value="2"/>
</dbReference>
<dbReference type="GO" id="GO:0005737">
    <property type="term" value="C:cytoplasm"/>
    <property type="evidence" value="ECO:0007669"/>
    <property type="project" value="TreeGrafter"/>
</dbReference>
<dbReference type="HOGENOM" id="CLU_048756_0_1_12"/>
<dbReference type="EMBL" id="CP002696">
    <property type="protein sequence ID" value="AEE15517.1"/>
    <property type="molecule type" value="Genomic_DNA"/>
</dbReference>
<evidence type="ECO:0000256" key="2">
    <source>
        <dbReference type="PIRSR" id="PIRSR016184-1"/>
    </source>
</evidence>
<dbReference type="RefSeq" id="WP_013757237.1">
    <property type="nucleotide sequence ID" value="NC_015500.1"/>
</dbReference>
<dbReference type="STRING" id="906968.Trebr_0059"/>
<dbReference type="InterPro" id="IPR003719">
    <property type="entry name" value="Phenazine_PhzF-like"/>
</dbReference>
<dbReference type="NCBIfam" id="TIGR00654">
    <property type="entry name" value="PhzF_family"/>
    <property type="match status" value="1"/>
</dbReference>
<comment type="similarity">
    <text evidence="1">Belongs to the PhzF family.</text>
</comment>
<name>F4LKQ6_TREBD</name>
<dbReference type="Pfam" id="PF02567">
    <property type="entry name" value="PhzC-PhzF"/>
    <property type="match status" value="1"/>
</dbReference>
<sequence>MNYYHVDVFSSQPLSGNGLTVVFLPQETDPQTLLHIAQEFKQFETVFIYPERDGVFPIRIFTVQEELPFAGHPVLGTAALLHELTAPDSPERKITLQIKSTGRSLSLQSLKRGAYMTVEMNQGKASVVNPEPIQNVRELCEFLRLTPQDIDDSYPMRVVSTGLAYLLIPIKQNLAYARIRKDGFEAYLAERKAKFAYFFQTDTLECRTWDNSGSYEDVATGSAAGSLVAYLVNVGAYPAETDITLSQGRFCGRPSTITGRVTRNGDVVIRGDVSFFASGTLLN</sequence>
<dbReference type="Proteomes" id="UP000006546">
    <property type="component" value="Chromosome"/>
</dbReference>
<dbReference type="GO" id="GO:0016853">
    <property type="term" value="F:isomerase activity"/>
    <property type="evidence" value="ECO:0007669"/>
    <property type="project" value="TreeGrafter"/>
</dbReference>
<dbReference type="SUPFAM" id="SSF54506">
    <property type="entry name" value="Diaminopimelate epimerase-like"/>
    <property type="match status" value="1"/>
</dbReference>